<dbReference type="RefSeq" id="WP_338601275.1">
    <property type="nucleotide sequence ID" value="NZ_AP028679.1"/>
</dbReference>
<gene>
    <name evidence="1" type="ORF">FAK_30950</name>
</gene>
<dbReference type="Proteomes" id="UP001366166">
    <property type="component" value="Chromosome"/>
</dbReference>
<evidence type="ECO:0000313" key="2">
    <source>
        <dbReference type="Proteomes" id="UP001366166"/>
    </source>
</evidence>
<protein>
    <submittedName>
        <fullName evidence="1">Uncharacterized protein</fullName>
    </submittedName>
</protein>
<evidence type="ECO:0000313" key="1">
    <source>
        <dbReference type="EMBL" id="BEQ16029.1"/>
    </source>
</evidence>
<dbReference type="AlphaFoldDB" id="A0AAU9ES96"/>
<reference evidence="2" key="1">
    <citation type="journal article" date="2023" name="Arch. Microbiol.">
        <title>Desulfoferula mesophilus gen. nov. sp. nov., a mesophilic sulfate-reducing bacterium isolated from a brackish lake sediment.</title>
        <authorList>
            <person name="Watanabe T."/>
            <person name="Yabe T."/>
            <person name="Tsuji J.M."/>
            <person name="Fukui M."/>
        </authorList>
    </citation>
    <scope>NUCLEOTIDE SEQUENCE [LARGE SCALE GENOMIC DNA]</scope>
    <source>
        <strain evidence="2">12FAK</strain>
    </source>
</reference>
<proteinExistence type="predicted"/>
<sequence>MFKQLILAGLLAGTVIIPSTQPGDVLTMPNGDVIVDTGGSIVTKDGSIARTPNPIDQQNQQDLEQLIQKLKDKNDQ</sequence>
<dbReference type="KEGG" id="dmp:FAK_30950"/>
<keyword evidence="2" id="KW-1185">Reference proteome</keyword>
<accession>A0AAU9ES96</accession>
<organism evidence="1 2">
    <name type="scientific">Desulfoferula mesophila</name>
    <dbReference type="NCBI Taxonomy" id="3058419"/>
    <lineage>
        <taxon>Bacteria</taxon>
        <taxon>Pseudomonadati</taxon>
        <taxon>Thermodesulfobacteriota</taxon>
        <taxon>Desulfarculia</taxon>
        <taxon>Desulfarculales</taxon>
        <taxon>Desulfarculaceae</taxon>
        <taxon>Desulfoferula</taxon>
    </lineage>
</organism>
<dbReference type="EMBL" id="AP028679">
    <property type="protein sequence ID" value="BEQ16029.1"/>
    <property type="molecule type" value="Genomic_DNA"/>
</dbReference>
<name>A0AAU9ES96_9BACT</name>